<dbReference type="GO" id="GO:0006351">
    <property type="term" value="P:DNA-templated transcription"/>
    <property type="evidence" value="ECO:0007669"/>
    <property type="project" value="InterPro"/>
</dbReference>
<dbReference type="Pfam" id="PF08567">
    <property type="entry name" value="PH_TFIIH"/>
    <property type="match status" value="1"/>
</dbReference>
<dbReference type="InterPro" id="IPR027079">
    <property type="entry name" value="Tfb1/GTF2H1"/>
</dbReference>
<accession>A0A2D3UXR1</accession>
<comment type="similarity">
    <text evidence="2">Belongs to the TFB1 family.</text>
</comment>
<keyword evidence="3" id="KW-0677">Repeat</keyword>
<organism evidence="9 10">
    <name type="scientific">Ramularia collo-cygni</name>
    <dbReference type="NCBI Taxonomy" id="112498"/>
    <lineage>
        <taxon>Eukaryota</taxon>
        <taxon>Fungi</taxon>
        <taxon>Dikarya</taxon>
        <taxon>Ascomycota</taxon>
        <taxon>Pezizomycotina</taxon>
        <taxon>Dothideomycetes</taxon>
        <taxon>Dothideomycetidae</taxon>
        <taxon>Mycosphaerellales</taxon>
        <taxon>Mycosphaerellaceae</taxon>
        <taxon>Ramularia</taxon>
    </lineage>
</organism>
<dbReference type="Gene3D" id="2.30.29.30">
    <property type="entry name" value="Pleckstrin-homology domain (PH domain)/Phosphotyrosine-binding domain (PTB)"/>
    <property type="match status" value="1"/>
</dbReference>
<evidence type="ECO:0000256" key="7">
    <source>
        <dbReference type="SAM" id="MobiDB-lite"/>
    </source>
</evidence>
<dbReference type="PROSITE" id="PS50858">
    <property type="entry name" value="BSD"/>
    <property type="match status" value="1"/>
</dbReference>
<evidence type="ECO:0000313" key="10">
    <source>
        <dbReference type="Proteomes" id="UP000225277"/>
    </source>
</evidence>
<comment type="subcellular location">
    <subcellularLocation>
        <location evidence="1">Nucleus</location>
    </subcellularLocation>
</comment>
<evidence type="ECO:0000256" key="3">
    <source>
        <dbReference type="ARBA" id="ARBA00022737"/>
    </source>
</evidence>
<dbReference type="PANTHER" id="PTHR12856">
    <property type="entry name" value="TRANSCRIPTION INITIATION FACTOR IIH-RELATED"/>
    <property type="match status" value="1"/>
</dbReference>
<dbReference type="RefSeq" id="XP_023627107.1">
    <property type="nucleotide sequence ID" value="XM_023771339.1"/>
</dbReference>
<dbReference type="CDD" id="cd13229">
    <property type="entry name" value="PH_TFIIH"/>
    <property type="match status" value="1"/>
</dbReference>
<dbReference type="Pfam" id="PF03909">
    <property type="entry name" value="BSD"/>
    <property type="match status" value="2"/>
</dbReference>
<dbReference type="SUPFAM" id="SSF50729">
    <property type="entry name" value="PH domain-like"/>
    <property type="match status" value="1"/>
</dbReference>
<proteinExistence type="inferred from homology"/>
<dbReference type="OrthoDB" id="360521at2759"/>
<gene>
    <name evidence="9" type="ORF">RCC_06075</name>
</gene>
<dbReference type="InterPro" id="IPR011993">
    <property type="entry name" value="PH-like_dom_sf"/>
</dbReference>
<keyword evidence="6" id="KW-0539">Nucleus</keyword>
<feature type="region of interest" description="Disordered" evidence="7">
    <location>
        <begin position="123"/>
        <end position="153"/>
    </location>
</feature>
<feature type="region of interest" description="Disordered" evidence="7">
    <location>
        <begin position="467"/>
        <end position="488"/>
    </location>
</feature>
<reference evidence="9 10" key="1">
    <citation type="submission" date="2016-03" db="EMBL/GenBank/DDBJ databases">
        <authorList>
            <person name="Ploux O."/>
        </authorList>
    </citation>
    <scope>NUCLEOTIDE SEQUENCE [LARGE SCALE GENOMIC DNA]</scope>
    <source>
        <strain evidence="9 10">URUG2</strain>
    </source>
</reference>
<dbReference type="SMART" id="SM00751">
    <property type="entry name" value="BSD"/>
    <property type="match status" value="2"/>
</dbReference>
<feature type="domain" description="BSD" evidence="8">
    <location>
        <begin position="240"/>
        <end position="286"/>
    </location>
</feature>
<sequence length="652" mass="72125">MSATRASAKYSKKDGHLTISDDTKHVFWTPSEPVGASPAVTIAVADITNLQQTPATSKSIALKVVVTDGSHVFTFSDKQNARQEQERVTETLRNVITANKAQATAQHLAKSTPTTTTTAAAKNASSQAAAAPAASSIPTTKAAEEEGWYDDNQLKSDDKLQRSLLESNKGLSERFNQSLKDKPPTLSFLQLTRQFWSSRLHLLRAHAIETAQKQGEYNVLPEIKFIHKPAEKEGEPGIKQLQITKEQIKLIFKQYPVVLEAYNACCPPLSAGQFWEKFFASRLLKKLKGEKIRDTDPRDSLLDKYLDRTERTGPASIGHVPHFIDLEGNEQNHSQKLGNRPDQDMRPNKVPILTVLNNLSEKMLSHVAPEDGEAHGPIGMDEETFDQLRLRDLAMEDVDNRVVLNVKEQQRYVGGNQDDLSADAKRYALQDPTQVLTSINAHLQPSHFGADERGAFRLDQVLGFQAEEDDDDDDEGSHKQPTIGSHAAIKSTTDNLLSAINTRRQAAASDPTHLRGLSQSTFDTLQITHNTTTEFLHYFWTLFLSGDARKTDELEHLVSTLDRSLDRINAVADVAEKEYQVKVDGYTERAQAAAQRSGKKFKLGNVDRYVGGGGRKVVDAMVRPTVVALGEATGKYRKVLEEQTREAAAAGA</sequence>
<dbReference type="EMBL" id="FJUY01000008">
    <property type="protein sequence ID" value="CZT20218.1"/>
    <property type="molecule type" value="Genomic_DNA"/>
</dbReference>
<dbReference type="GO" id="GO:0006289">
    <property type="term" value="P:nucleotide-excision repair"/>
    <property type="evidence" value="ECO:0007669"/>
    <property type="project" value="InterPro"/>
</dbReference>
<dbReference type="Proteomes" id="UP000225277">
    <property type="component" value="Unassembled WGS sequence"/>
</dbReference>
<keyword evidence="10" id="KW-1185">Reference proteome</keyword>
<keyword evidence="5" id="KW-0804">Transcription</keyword>
<feature type="compositionally biased region" description="Low complexity" evidence="7">
    <location>
        <begin position="123"/>
        <end position="141"/>
    </location>
</feature>
<dbReference type="STRING" id="112498.A0A2D3UXR1"/>
<protein>
    <submittedName>
        <fullName evidence="9">Related to RNA polymerase II transcription initiation/nucleotide excision repair factor TFIIH, subunit TFB1</fullName>
    </submittedName>
</protein>
<keyword evidence="4" id="KW-0805">Transcription regulation</keyword>
<name>A0A2D3UXR1_9PEZI</name>
<evidence type="ECO:0000313" key="9">
    <source>
        <dbReference type="EMBL" id="CZT20218.1"/>
    </source>
</evidence>
<evidence type="ECO:0000256" key="1">
    <source>
        <dbReference type="ARBA" id="ARBA00004123"/>
    </source>
</evidence>
<dbReference type="GO" id="GO:0000439">
    <property type="term" value="C:transcription factor TFIIH core complex"/>
    <property type="evidence" value="ECO:0007669"/>
    <property type="project" value="InterPro"/>
</dbReference>
<evidence type="ECO:0000259" key="8">
    <source>
        <dbReference type="PROSITE" id="PS50858"/>
    </source>
</evidence>
<dbReference type="InterPro" id="IPR005607">
    <property type="entry name" value="BSD_dom"/>
</dbReference>
<evidence type="ECO:0000256" key="2">
    <source>
        <dbReference type="ARBA" id="ARBA00009448"/>
    </source>
</evidence>
<dbReference type="InterPro" id="IPR013876">
    <property type="entry name" value="TFIIH_BTF_p62_N"/>
</dbReference>
<evidence type="ECO:0000256" key="4">
    <source>
        <dbReference type="ARBA" id="ARBA00023015"/>
    </source>
</evidence>
<dbReference type="GeneID" id="35601220"/>
<evidence type="ECO:0000256" key="6">
    <source>
        <dbReference type="ARBA" id="ARBA00023242"/>
    </source>
</evidence>
<dbReference type="AlphaFoldDB" id="A0A2D3UXR1"/>
<evidence type="ECO:0000256" key="5">
    <source>
        <dbReference type="ARBA" id="ARBA00023163"/>
    </source>
</evidence>